<dbReference type="EMBL" id="CAJNOT010002834">
    <property type="protein sequence ID" value="CAF1346389.1"/>
    <property type="molecule type" value="Genomic_DNA"/>
</dbReference>
<organism evidence="3 7">
    <name type="scientific">Rotaria sordida</name>
    <dbReference type="NCBI Taxonomy" id="392033"/>
    <lineage>
        <taxon>Eukaryota</taxon>
        <taxon>Metazoa</taxon>
        <taxon>Spiralia</taxon>
        <taxon>Gnathifera</taxon>
        <taxon>Rotifera</taxon>
        <taxon>Eurotatoria</taxon>
        <taxon>Bdelloidea</taxon>
        <taxon>Philodinida</taxon>
        <taxon>Philodinidae</taxon>
        <taxon>Rotaria</taxon>
    </lineage>
</organism>
<evidence type="ECO:0000313" key="1">
    <source>
        <dbReference type="EMBL" id="CAF1346389.1"/>
    </source>
</evidence>
<gene>
    <name evidence="5" type="ORF">FNK824_LOCUS21223</name>
    <name evidence="4" type="ORF">JBS370_LOCUS21092</name>
    <name evidence="6" type="ORF">OTI717_LOCUS25793</name>
    <name evidence="2" type="ORF">RFH988_LOCUS37258</name>
    <name evidence="3" type="ORF">SEV965_LOCUS37250</name>
    <name evidence="1" type="ORF">ZHD862_LOCUS30322</name>
</gene>
<dbReference type="GO" id="GO:0004515">
    <property type="term" value="F:nicotinate-nucleotide adenylyltransferase activity"/>
    <property type="evidence" value="ECO:0007669"/>
    <property type="project" value="TreeGrafter"/>
</dbReference>
<dbReference type="SUPFAM" id="SSF52374">
    <property type="entry name" value="Nucleotidylyl transferase"/>
    <property type="match status" value="1"/>
</dbReference>
<dbReference type="EMBL" id="CAJOBE010004046">
    <property type="protein sequence ID" value="CAF3913523.1"/>
    <property type="molecule type" value="Genomic_DNA"/>
</dbReference>
<dbReference type="Proteomes" id="UP000663889">
    <property type="component" value="Unassembled WGS sequence"/>
</dbReference>
<evidence type="ECO:0000313" key="6">
    <source>
        <dbReference type="EMBL" id="CAF3939634.1"/>
    </source>
</evidence>
<reference evidence="3" key="1">
    <citation type="submission" date="2021-02" db="EMBL/GenBank/DDBJ databases">
        <authorList>
            <person name="Nowell W R."/>
        </authorList>
    </citation>
    <scope>NUCLEOTIDE SEQUENCE</scope>
</reference>
<dbReference type="GO" id="GO:0000309">
    <property type="term" value="F:nicotinamide-nucleotide adenylyltransferase activity"/>
    <property type="evidence" value="ECO:0007669"/>
    <property type="project" value="TreeGrafter"/>
</dbReference>
<evidence type="ECO:0000313" key="5">
    <source>
        <dbReference type="EMBL" id="CAF3913523.1"/>
    </source>
</evidence>
<dbReference type="Gene3D" id="3.40.50.620">
    <property type="entry name" value="HUPs"/>
    <property type="match status" value="1"/>
</dbReference>
<dbReference type="InterPro" id="IPR051182">
    <property type="entry name" value="Euk_NMN_adenylyltrnsfrase"/>
</dbReference>
<evidence type="ECO:0000313" key="2">
    <source>
        <dbReference type="EMBL" id="CAF1463630.1"/>
    </source>
</evidence>
<dbReference type="Proteomes" id="UP000663864">
    <property type="component" value="Unassembled WGS sequence"/>
</dbReference>
<sequence length="94" mass="10684">MTDKDNVVLIETGALNPVHRNHISNMIKTKQYLERVHGFNVIGGYLSPTHDEYVRGKLGEELISGQHRIEICQKAIEEANQQHWLSVDKAECMG</sequence>
<evidence type="ECO:0000313" key="4">
    <source>
        <dbReference type="EMBL" id="CAF3905142.1"/>
    </source>
</evidence>
<dbReference type="OrthoDB" id="422187at2759"/>
<dbReference type="AlphaFoldDB" id="A0A815V3N2"/>
<dbReference type="EMBL" id="CAJNOO010007194">
    <property type="protein sequence ID" value="CAF1463630.1"/>
    <property type="molecule type" value="Genomic_DNA"/>
</dbReference>
<dbReference type="EMBL" id="CAJOBD010002747">
    <property type="protein sequence ID" value="CAF3905142.1"/>
    <property type="molecule type" value="Genomic_DNA"/>
</dbReference>
<dbReference type="EMBL" id="CAJOAX010005219">
    <property type="protein sequence ID" value="CAF3939634.1"/>
    <property type="molecule type" value="Genomic_DNA"/>
</dbReference>
<protein>
    <recommendedName>
        <fullName evidence="8">Cytidyltransferase-like domain-containing protein</fullName>
    </recommendedName>
</protein>
<dbReference type="GO" id="GO:0009435">
    <property type="term" value="P:NAD+ biosynthetic process"/>
    <property type="evidence" value="ECO:0007669"/>
    <property type="project" value="TreeGrafter"/>
</dbReference>
<accession>A0A815V3N2</accession>
<comment type="caution">
    <text evidence="3">The sequence shown here is derived from an EMBL/GenBank/DDBJ whole genome shotgun (WGS) entry which is preliminary data.</text>
</comment>
<evidence type="ECO:0008006" key="8">
    <source>
        <dbReference type="Google" id="ProtNLM"/>
    </source>
</evidence>
<evidence type="ECO:0000313" key="7">
    <source>
        <dbReference type="Proteomes" id="UP000663889"/>
    </source>
</evidence>
<dbReference type="Proteomes" id="UP000663874">
    <property type="component" value="Unassembled WGS sequence"/>
</dbReference>
<dbReference type="Proteomes" id="UP000663836">
    <property type="component" value="Unassembled WGS sequence"/>
</dbReference>
<dbReference type="PANTHER" id="PTHR12039">
    <property type="entry name" value="NICOTINAMIDE MONONUCLEOTIDE ADENYLYLTRANSFERASE"/>
    <property type="match status" value="1"/>
</dbReference>
<evidence type="ECO:0000313" key="3">
    <source>
        <dbReference type="EMBL" id="CAF1525652.1"/>
    </source>
</evidence>
<dbReference type="Proteomes" id="UP000663823">
    <property type="component" value="Unassembled WGS sequence"/>
</dbReference>
<name>A0A815V3N2_9BILA</name>
<dbReference type="Proteomes" id="UP000663882">
    <property type="component" value="Unassembled WGS sequence"/>
</dbReference>
<proteinExistence type="predicted"/>
<dbReference type="PANTHER" id="PTHR12039:SF0">
    <property type="entry name" value="NICOTINAMIDE-NUCLEOTIDE ADENYLYLTRANSFERASE"/>
    <property type="match status" value="1"/>
</dbReference>
<dbReference type="EMBL" id="CAJNOU010007498">
    <property type="protein sequence ID" value="CAF1525652.1"/>
    <property type="molecule type" value="Genomic_DNA"/>
</dbReference>
<dbReference type="InterPro" id="IPR014729">
    <property type="entry name" value="Rossmann-like_a/b/a_fold"/>
</dbReference>